<dbReference type="Proteomes" id="UP000657918">
    <property type="component" value="Unassembled WGS sequence"/>
</dbReference>
<sequence>MKFSKLNILIAYNSKKKEWPAKGVKFSNDIQLAMGAAGENAKAKLVHHSWDNGTLSFASYQFTAPK</sequence>
<evidence type="ECO:0000313" key="1">
    <source>
        <dbReference type="EMBL" id="KAF9660848.1"/>
    </source>
</evidence>
<dbReference type="EMBL" id="JADGMS010000019">
    <property type="protein sequence ID" value="KAF9660848.1"/>
    <property type="molecule type" value="Genomic_DNA"/>
</dbReference>
<evidence type="ECO:0000313" key="2">
    <source>
        <dbReference type="Proteomes" id="UP000657918"/>
    </source>
</evidence>
<reference evidence="1 2" key="1">
    <citation type="submission" date="2020-10" db="EMBL/GenBank/DDBJ databases">
        <title>Plant Genome Project.</title>
        <authorList>
            <person name="Zhang R.-G."/>
        </authorList>
    </citation>
    <scope>NUCLEOTIDE SEQUENCE [LARGE SCALE GENOMIC DNA]</scope>
    <source>
        <strain evidence="1">FAFU-HL-1</strain>
        <tissue evidence="1">Leaf</tissue>
    </source>
</reference>
<name>A0A835MKK4_9ROSI</name>
<protein>
    <submittedName>
        <fullName evidence="1">Uncharacterized protein</fullName>
    </submittedName>
</protein>
<comment type="caution">
    <text evidence="1">The sequence shown here is derived from an EMBL/GenBank/DDBJ whole genome shotgun (WGS) entry which is preliminary data.</text>
</comment>
<dbReference type="OrthoDB" id="7396853at2759"/>
<keyword evidence="2" id="KW-1185">Reference proteome</keyword>
<gene>
    <name evidence="1" type="ORF">SADUNF_Sadunf19G0006400</name>
</gene>
<organism evidence="1 2">
    <name type="scientific">Salix dunnii</name>
    <dbReference type="NCBI Taxonomy" id="1413687"/>
    <lineage>
        <taxon>Eukaryota</taxon>
        <taxon>Viridiplantae</taxon>
        <taxon>Streptophyta</taxon>
        <taxon>Embryophyta</taxon>
        <taxon>Tracheophyta</taxon>
        <taxon>Spermatophyta</taxon>
        <taxon>Magnoliopsida</taxon>
        <taxon>eudicotyledons</taxon>
        <taxon>Gunneridae</taxon>
        <taxon>Pentapetalae</taxon>
        <taxon>rosids</taxon>
        <taxon>fabids</taxon>
        <taxon>Malpighiales</taxon>
        <taxon>Salicaceae</taxon>
        <taxon>Saliceae</taxon>
        <taxon>Salix</taxon>
    </lineage>
</organism>
<accession>A0A835MKK4</accession>
<dbReference type="AlphaFoldDB" id="A0A835MKK4"/>
<proteinExistence type="predicted"/>